<evidence type="ECO:0000256" key="1">
    <source>
        <dbReference type="SAM" id="MobiDB-lite"/>
    </source>
</evidence>
<feature type="compositionally biased region" description="Basic and acidic residues" evidence="1">
    <location>
        <begin position="28"/>
        <end position="51"/>
    </location>
</feature>
<feature type="region of interest" description="Disordered" evidence="1">
    <location>
        <begin position="308"/>
        <end position="398"/>
    </location>
</feature>
<feature type="region of interest" description="Disordered" evidence="1">
    <location>
        <begin position="28"/>
        <end position="291"/>
    </location>
</feature>
<feature type="compositionally biased region" description="Polar residues" evidence="1">
    <location>
        <begin position="177"/>
        <end position="190"/>
    </location>
</feature>
<feature type="compositionally biased region" description="Polar residues" evidence="1">
    <location>
        <begin position="256"/>
        <end position="267"/>
    </location>
</feature>
<organism evidence="2 3">
    <name type="scientific">Cryomyces minteri</name>
    <dbReference type="NCBI Taxonomy" id="331657"/>
    <lineage>
        <taxon>Eukaryota</taxon>
        <taxon>Fungi</taxon>
        <taxon>Dikarya</taxon>
        <taxon>Ascomycota</taxon>
        <taxon>Pezizomycotina</taxon>
        <taxon>Dothideomycetes</taxon>
        <taxon>Dothideomycetes incertae sedis</taxon>
        <taxon>Cryomyces</taxon>
    </lineage>
</organism>
<dbReference type="Proteomes" id="UP000308768">
    <property type="component" value="Unassembled WGS sequence"/>
</dbReference>
<accession>A0A4U0XTP6</accession>
<proteinExistence type="predicted"/>
<protein>
    <submittedName>
        <fullName evidence="2">Uncharacterized protein</fullName>
    </submittedName>
</protein>
<gene>
    <name evidence="2" type="ORF">B0A49_02305</name>
</gene>
<name>A0A4U0XTP6_9PEZI</name>
<feature type="compositionally biased region" description="Low complexity" evidence="1">
    <location>
        <begin position="210"/>
        <end position="236"/>
    </location>
</feature>
<evidence type="ECO:0000313" key="2">
    <source>
        <dbReference type="EMBL" id="TKA80027.1"/>
    </source>
</evidence>
<dbReference type="OrthoDB" id="3913483at2759"/>
<dbReference type="AlphaFoldDB" id="A0A4U0XTP6"/>
<evidence type="ECO:0000313" key="3">
    <source>
        <dbReference type="Proteomes" id="UP000308768"/>
    </source>
</evidence>
<sequence>MSTTVQSDKLNRISVMSGTEQTFHYTKEDVRKMEQHESRLHDGKIPADSEAAKMQQTRTRQEIIAERQANLPLPEQPPVASDWNSADANTVNVGSGGISDSFSHGNSALREPAAAESSVRTDGEAMGVSTAGQGVGRESEDGLGGIPSDAVSRDAKDKAGTVNTTNKDYGYPEKSDPSSGLSTDVTNDPASTVKHEKTGLITSDSLAAESLSHGGSFGAGSHAAASAQPSASSTAANTDISGATVLASAPDAESRMAQSEWSEQEQLNAGKGLGKAAGRGPTYNTPADERNAALRSGEHVGHAYDTAHGHANAAPAPTYVHHDGGVGKPKGKNIHEGGFDSDAPNASFNQDIGGKNDPGRLAEKGMQLHTTESGAGSGPRQKKVTGDGQFDVLGDASA</sequence>
<keyword evidence="3" id="KW-1185">Reference proteome</keyword>
<reference evidence="2 3" key="1">
    <citation type="submission" date="2017-03" db="EMBL/GenBank/DDBJ databases">
        <title>Genomes of endolithic fungi from Antarctica.</title>
        <authorList>
            <person name="Coleine C."/>
            <person name="Masonjones S."/>
            <person name="Stajich J.E."/>
        </authorList>
    </citation>
    <scope>NUCLEOTIDE SEQUENCE [LARGE SCALE GENOMIC DNA]</scope>
    <source>
        <strain evidence="2 3">CCFEE 5187</strain>
    </source>
</reference>
<dbReference type="EMBL" id="NAJN01000073">
    <property type="protein sequence ID" value="TKA80027.1"/>
    <property type="molecule type" value="Genomic_DNA"/>
</dbReference>
<feature type="compositionally biased region" description="Polar residues" evidence="1">
    <location>
        <begin position="82"/>
        <end position="106"/>
    </location>
</feature>
<dbReference type="STRING" id="331657.A0A4U0XTP6"/>
<comment type="caution">
    <text evidence="2">The sequence shown here is derived from an EMBL/GenBank/DDBJ whole genome shotgun (WGS) entry which is preliminary data.</text>
</comment>